<name>A0A7K2IRY9_9ACTN</name>
<dbReference type="PANTHER" id="PTHR33993:SF10">
    <property type="entry name" value="CONSERVED PROTEIN"/>
    <property type="match status" value="1"/>
</dbReference>
<organism evidence="2 3">
    <name type="scientific">Nocardiopsis alba</name>
    <dbReference type="NCBI Taxonomy" id="53437"/>
    <lineage>
        <taxon>Bacteria</taxon>
        <taxon>Bacillati</taxon>
        <taxon>Actinomycetota</taxon>
        <taxon>Actinomycetes</taxon>
        <taxon>Streptosporangiales</taxon>
        <taxon>Nocardiopsidaceae</taxon>
        <taxon>Nocardiopsis</taxon>
    </lineage>
</organism>
<dbReference type="Proteomes" id="UP000467124">
    <property type="component" value="Unassembled WGS sequence"/>
</dbReference>
<comment type="caution">
    <text evidence="2">The sequence shown here is derived from an EMBL/GenBank/DDBJ whole genome shotgun (WGS) entry which is preliminary data.</text>
</comment>
<sequence length="266" mass="28934">MITTDFVVGSPRWLELGSDAPIVSADFYGRVFGWRTQTMGERFGDYLVMRSTGEAVGGIGPRIVDDEPPAWTPYFHTDDVETSVHRARDLGATLEVEPTDVRELGRMAHLTDPQGGWFALWEPGTFSSLQAVDRPNTLCWVEMWTPDVQGAKEFYRGLFGWRYDDIPLPGGDSAYTTLRPIGMGEERYFGGFMGVAPEQLPRTDGAADWHPIFQVADCDATASAVLDAGGRVHMGPEYAPGVGLTAVCSDPSAAGFVLLDPEGGHG</sequence>
<dbReference type="CDD" id="cd07247">
    <property type="entry name" value="SgaA_N_like"/>
    <property type="match status" value="2"/>
</dbReference>
<evidence type="ECO:0000259" key="1">
    <source>
        <dbReference type="PROSITE" id="PS51819"/>
    </source>
</evidence>
<dbReference type="AlphaFoldDB" id="A0A7K2IRY9"/>
<dbReference type="GeneID" id="91394253"/>
<feature type="domain" description="VOC" evidence="1">
    <location>
        <begin position="137"/>
        <end position="261"/>
    </location>
</feature>
<dbReference type="SUPFAM" id="SSF54593">
    <property type="entry name" value="Glyoxalase/Bleomycin resistance protein/Dihydroxybiphenyl dioxygenase"/>
    <property type="match status" value="2"/>
</dbReference>
<dbReference type="RefSeq" id="WP_042285818.1">
    <property type="nucleotide sequence ID" value="NZ_BAZE01000018.1"/>
</dbReference>
<feature type="domain" description="VOC" evidence="1">
    <location>
        <begin position="10"/>
        <end position="123"/>
    </location>
</feature>
<dbReference type="Pfam" id="PF00903">
    <property type="entry name" value="Glyoxalase"/>
    <property type="match status" value="1"/>
</dbReference>
<dbReference type="PROSITE" id="PS51819">
    <property type="entry name" value="VOC"/>
    <property type="match status" value="2"/>
</dbReference>
<dbReference type="Pfam" id="PF18029">
    <property type="entry name" value="Glyoxalase_6"/>
    <property type="match status" value="1"/>
</dbReference>
<dbReference type="InterPro" id="IPR052164">
    <property type="entry name" value="Anthracycline_SecMetBiosynth"/>
</dbReference>
<protein>
    <submittedName>
        <fullName evidence="2">VOC family protein</fullName>
    </submittedName>
</protein>
<gene>
    <name evidence="2" type="ORF">GTW20_10795</name>
</gene>
<dbReference type="InterPro" id="IPR041581">
    <property type="entry name" value="Glyoxalase_6"/>
</dbReference>
<dbReference type="InterPro" id="IPR004360">
    <property type="entry name" value="Glyas_Fos-R_dOase_dom"/>
</dbReference>
<accession>A0A7K2IRY9</accession>
<evidence type="ECO:0000313" key="3">
    <source>
        <dbReference type="Proteomes" id="UP000467124"/>
    </source>
</evidence>
<dbReference type="Gene3D" id="3.10.180.10">
    <property type="entry name" value="2,3-Dihydroxybiphenyl 1,2-Dioxygenase, domain 1"/>
    <property type="match status" value="2"/>
</dbReference>
<dbReference type="EMBL" id="WWHY01000001">
    <property type="protein sequence ID" value="MYR32750.1"/>
    <property type="molecule type" value="Genomic_DNA"/>
</dbReference>
<reference evidence="2 3" key="1">
    <citation type="journal article" date="2019" name="Nat. Commun.">
        <title>The antimicrobial potential of Streptomyces from insect microbiomes.</title>
        <authorList>
            <person name="Chevrette M.G."/>
            <person name="Carlson C.M."/>
            <person name="Ortega H.E."/>
            <person name="Thomas C."/>
            <person name="Ananiev G.E."/>
            <person name="Barns K.J."/>
            <person name="Book A.J."/>
            <person name="Cagnazzo J."/>
            <person name="Carlos C."/>
            <person name="Flanigan W."/>
            <person name="Grubbs K.J."/>
            <person name="Horn H.A."/>
            <person name="Hoffmann F.M."/>
            <person name="Klassen J.L."/>
            <person name="Knack J.J."/>
            <person name="Lewin G.R."/>
            <person name="McDonald B.R."/>
            <person name="Muller L."/>
            <person name="Melo W.G.P."/>
            <person name="Pinto-Tomas A.A."/>
            <person name="Schmitz A."/>
            <person name="Wendt-Pienkowski E."/>
            <person name="Wildman S."/>
            <person name="Zhao M."/>
            <person name="Zhang F."/>
            <person name="Bugni T.S."/>
            <person name="Andes D.R."/>
            <person name="Pupo M.T."/>
            <person name="Currie C.R."/>
        </authorList>
    </citation>
    <scope>NUCLEOTIDE SEQUENCE [LARGE SCALE GENOMIC DNA]</scope>
    <source>
        <strain evidence="2 3">SID5840</strain>
    </source>
</reference>
<dbReference type="InterPro" id="IPR037523">
    <property type="entry name" value="VOC_core"/>
</dbReference>
<evidence type="ECO:0000313" key="2">
    <source>
        <dbReference type="EMBL" id="MYR32750.1"/>
    </source>
</evidence>
<proteinExistence type="predicted"/>
<dbReference type="InterPro" id="IPR029068">
    <property type="entry name" value="Glyas_Bleomycin-R_OHBP_Dase"/>
</dbReference>
<dbReference type="PANTHER" id="PTHR33993">
    <property type="entry name" value="GLYOXALASE-RELATED"/>
    <property type="match status" value="1"/>
</dbReference>